<dbReference type="PANTHER" id="PTHR37296">
    <property type="entry name" value="CONSERVED VIRULENCE FACTOR B"/>
    <property type="match status" value="1"/>
</dbReference>
<reference evidence="4" key="1">
    <citation type="journal article" date="2019" name="Int. J. Syst. Evol. Microbiol.">
        <title>The Global Catalogue of Microorganisms (GCM) 10K type strain sequencing project: providing services to taxonomists for standard genome sequencing and annotation.</title>
        <authorList>
            <consortium name="The Broad Institute Genomics Platform"/>
            <consortium name="The Broad Institute Genome Sequencing Center for Infectious Disease"/>
            <person name="Wu L."/>
            <person name="Ma J."/>
        </authorList>
    </citation>
    <scope>NUCLEOTIDE SEQUENCE [LARGE SCALE GENOMIC DNA]</scope>
    <source>
        <strain evidence="4">KCTC 42424</strain>
    </source>
</reference>
<evidence type="ECO:0000313" key="4">
    <source>
        <dbReference type="Proteomes" id="UP001595722"/>
    </source>
</evidence>
<feature type="region of interest" description="Disordered" evidence="1">
    <location>
        <begin position="284"/>
        <end position="340"/>
    </location>
</feature>
<dbReference type="Gene3D" id="1.10.10.10">
    <property type="entry name" value="Winged helix-like DNA-binding domain superfamily/Winged helix DNA-binding domain"/>
    <property type="match status" value="1"/>
</dbReference>
<dbReference type="InterPro" id="IPR012340">
    <property type="entry name" value="NA-bd_OB-fold"/>
</dbReference>
<dbReference type="Pfam" id="PF13509">
    <property type="entry name" value="S1_2"/>
    <property type="match status" value="2"/>
</dbReference>
<dbReference type="Proteomes" id="UP001595722">
    <property type="component" value="Unassembled WGS sequence"/>
</dbReference>
<dbReference type="RefSeq" id="WP_376867017.1">
    <property type="nucleotide sequence ID" value="NZ_JBHRYB010000013.1"/>
</dbReference>
<dbReference type="SUPFAM" id="SSF50249">
    <property type="entry name" value="Nucleic acid-binding proteins"/>
    <property type="match status" value="1"/>
</dbReference>
<dbReference type="InterPro" id="IPR039566">
    <property type="entry name" value="CvfB_S1_st"/>
</dbReference>
<evidence type="ECO:0000313" key="3">
    <source>
        <dbReference type="EMBL" id="MFC3680914.1"/>
    </source>
</evidence>
<feature type="domain" description="S1 motif" evidence="2">
    <location>
        <begin position="69"/>
        <end position="130"/>
    </location>
</feature>
<accession>A0ABV7VUN3</accession>
<feature type="compositionally biased region" description="Basic and acidic residues" evidence="1">
    <location>
        <begin position="306"/>
        <end position="321"/>
    </location>
</feature>
<sequence>MAELGRYNTLKVQELAPHGAYLDDQDGGQILLPTRQVPEDTQIGDEIKVFVYLDSEDRWIATCQRPRVQLHQVASLEVVDVNRTGAFLDWGLAKDLFVPFAEQKQRLEQGKSCLVYVLLDNTGRLIGSTRLNRYISDEAKANWPGAPDPYQVGDKVRALVSHRTELGYKAVVDDEFWGVIHHDDIRKAIRPGNRLDAYIKRVRDDHRLDLSLEPIGHAKISPLASRILKKLQDGDGTLGLSDRSPADLIELHFGVSKRVFKMAIGQLYKERKIVIEDDHIRLANDSDAKKPRPGKKKHSQPKTVHKTSDKAEAAPRPEAEKSRKRFVSNKKSGKTLSIKK</sequence>
<dbReference type="InterPro" id="IPR014464">
    <property type="entry name" value="CvfB_fam"/>
</dbReference>
<dbReference type="InterPro" id="IPR040764">
    <property type="entry name" value="CvfB_WH"/>
</dbReference>
<protein>
    <submittedName>
        <fullName evidence="3">S1 RNA-binding domain-containing protein</fullName>
    </submittedName>
</protein>
<feature type="compositionally biased region" description="Basic residues" evidence="1">
    <location>
        <begin position="291"/>
        <end position="305"/>
    </location>
</feature>
<organism evidence="3 4">
    <name type="scientific">Bacterioplanoides pacificum</name>
    <dbReference type="NCBI Taxonomy" id="1171596"/>
    <lineage>
        <taxon>Bacteria</taxon>
        <taxon>Pseudomonadati</taxon>
        <taxon>Pseudomonadota</taxon>
        <taxon>Gammaproteobacteria</taxon>
        <taxon>Oceanospirillales</taxon>
        <taxon>Oceanospirillaceae</taxon>
        <taxon>Bacterioplanoides</taxon>
    </lineage>
</organism>
<feature type="domain" description="S1 motif" evidence="2">
    <location>
        <begin position="3"/>
        <end position="64"/>
    </location>
</feature>
<evidence type="ECO:0000259" key="2">
    <source>
        <dbReference type="SMART" id="SM00316"/>
    </source>
</evidence>
<gene>
    <name evidence="3" type="ORF">ACFOMG_12465</name>
</gene>
<dbReference type="SMART" id="SM00316">
    <property type="entry name" value="S1"/>
    <property type="match status" value="3"/>
</dbReference>
<proteinExistence type="predicted"/>
<dbReference type="EMBL" id="JBHRYB010000013">
    <property type="protein sequence ID" value="MFC3680914.1"/>
    <property type="molecule type" value="Genomic_DNA"/>
</dbReference>
<dbReference type="Pfam" id="PF17783">
    <property type="entry name" value="WHD_CvfB"/>
    <property type="match status" value="1"/>
</dbReference>
<keyword evidence="4" id="KW-1185">Reference proteome</keyword>
<name>A0ABV7VUN3_9GAMM</name>
<comment type="caution">
    <text evidence="3">The sequence shown here is derived from an EMBL/GenBank/DDBJ whole genome shotgun (WGS) entry which is preliminary data.</text>
</comment>
<dbReference type="PANTHER" id="PTHR37296:SF1">
    <property type="entry name" value="CONSERVED VIRULENCE FACTOR B"/>
    <property type="match status" value="1"/>
</dbReference>
<dbReference type="InterPro" id="IPR036388">
    <property type="entry name" value="WH-like_DNA-bd_sf"/>
</dbReference>
<dbReference type="InterPro" id="IPR003029">
    <property type="entry name" value="S1_domain"/>
</dbReference>
<dbReference type="Gene3D" id="2.40.50.140">
    <property type="entry name" value="Nucleic acid-binding proteins"/>
    <property type="match status" value="2"/>
</dbReference>
<evidence type="ECO:0000256" key="1">
    <source>
        <dbReference type="SAM" id="MobiDB-lite"/>
    </source>
</evidence>
<feature type="compositionally biased region" description="Basic residues" evidence="1">
    <location>
        <begin position="322"/>
        <end position="340"/>
    </location>
</feature>
<feature type="domain" description="S1 motif" evidence="2">
    <location>
        <begin position="151"/>
        <end position="213"/>
    </location>
</feature>